<evidence type="ECO:0000313" key="2">
    <source>
        <dbReference type="EMBL" id="BBO84464.1"/>
    </source>
</evidence>
<sequence length="268" mass="28877">MKKLILLLLIFPSVVTSADLSSLNGIAIGDLSSWNGIATSDLASWNGVAWSSAYTCPGDWCETFEGTGYSSLTNPCGSAPCVDETGTPDEDFSTSGLSLLGDQCLRLDINDGITITVTAVDEIYILALFRHADAMEADEWLVRFYSSVTTLGTIYHESSTGNRFYPYAEGGTLAYTTETNSAGSSTYIKLRYKIGAGGDSITAMSVWTGTAWGSWASSSDGTSTSQVDKVFFTNRQNSTGVEYHYWDGIIYKATATDPFTAAPDTYYE</sequence>
<protein>
    <submittedName>
        <fullName evidence="2">Uncharacterized protein</fullName>
    </submittedName>
</protein>
<proteinExistence type="predicted"/>
<dbReference type="KEGG" id="dov:DSCO28_50300"/>
<feature type="signal peptide" evidence="1">
    <location>
        <begin position="1"/>
        <end position="18"/>
    </location>
</feature>
<evidence type="ECO:0000313" key="3">
    <source>
        <dbReference type="Proteomes" id="UP000425960"/>
    </source>
</evidence>
<name>A0A5K7ZWA6_9BACT</name>
<dbReference type="RefSeq" id="WP_155324384.1">
    <property type="nucleotide sequence ID" value="NZ_AP021876.1"/>
</dbReference>
<keyword evidence="1" id="KW-0732">Signal</keyword>
<evidence type="ECO:0000256" key="1">
    <source>
        <dbReference type="SAM" id="SignalP"/>
    </source>
</evidence>
<dbReference type="EMBL" id="AP021876">
    <property type="protein sequence ID" value="BBO84464.1"/>
    <property type="molecule type" value="Genomic_DNA"/>
</dbReference>
<feature type="chain" id="PRO_5024374695" evidence="1">
    <location>
        <begin position="19"/>
        <end position="268"/>
    </location>
</feature>
<gene>
    <name evidence="2" type="ORF">DSCO28_50300</name>
</gene>
<organism evidence="2 3">
    <name type="scientific">Desulfosarcina ovata subsp. sediminis</name>
    <dbReference type="NCBI Taxonomy" id="885957"/>
    <lineage>
        <taxon>Bacteria</taxon>
        <taxon>Pseudomonadati</taxon>
        <taxon>Thermodesulfobacteriota</taxon>
        <taxon>Desulfobacteria</taxon>
        <taxon>Desulfobacterales</taxon>
        <taxon>Desulfosarcinaceae</taxon>
        <taxon>Desulfosarcina</taxon>
    </lineage>
</organism>
<dbReference type="AlphaFoldDB" id="A0A5K7ZWA6"/>
<dbReference type="Proteomes" id="UP000425960">
    <property type="component" value="Chromosome"/>
</dbReference>
<accession>A0A5K7ZWA6</accession>
<reference evidence="2 3" key="1">
    <citation type="submission" date="2019-11" db="EMBL/GenBank/DDBJ databases">
        <title>Comparative genomics of hydrocarbon-degrading Desulfosarcina strains.</title>
        <authorList>
            <person name="Watanabe M."/>
            <person name="Kojima H."/>
            <person name="Fukui M."/>
        </authorList>
    </citation>
    <scope>NUCLEOTIDE SEQUENCE [LARGE SCALE GENOMIC DNA]</scope>
    <source>
        <strain evidence="2 3">28bB2T</strain>
    </source>
</reference>